<dbReference type="Pfam" id="PF13183">
    <property type="entry name" value="Fer4_8"/>
    <property type="match status" value="1"/>
</dbReference>
<dbReference type="PROSITE" id="PS00198">
    <property type="entry name" value="4FE4S_FER_1"/>
    <property type="match status" value="1"/>
</dbReference>
<accession>A0A382YNZ4</accession>
<feature type="domain" description="4Fe-4S ferredoxin-type" evidence="1">
    <location>
        <begin position="65"/>
        <end position="88"/>
    </location>
</feature>
<proteinExistence type="predicted"/>
<dbReference type="PANTHER" id="PTHR32479">
    <property type="entry name" value="GLYCOLATE OXIDASE IRON-SULFUR SUBUNIT"/>
    <property type="match status" value="1"/>
</dbReference>
<dbReference type="PANTHER" id="PTHR32479:SF17">
    <property type="entry name" value="GLYCOLATE OXIDASE IRON-SULFUR SUBUNIT"/>
    <property type="match status" value="1"/>
</dbReference>
<evidence type="ECO:0000313" key="2">
    <source>
        <dbReference type="EMBL" id="SVD84751.1"/>
    </source>
</evidence>
<gene>
    <name evidence="2" type="ORF">METZ01_LOCUS437605</name>
</gene>
<name>A0A382YNZ4_9ZZZZ</name>
<dbReference type="EMBL" id="UINC01177227">
    <property type="protein sequence ID" value="SVD84751.1"/>
    <property type="molecule type" value="Genomic_DNA"/>
</dbReference>
<dbReference type="PROSITE" id="PS51379">
    <property type="entry name" value="4FE4S_FER_2"/>
    <property type="match status" value="2"/>
</dbReference>
<reference evidence="2" key="1">
    <citation type="submission" date="2018-05" db="EMBL/GenBank/DDBJ databases">
        <authorList>
            <person name="Lanie J.A."/>
            <person name="Ng W.-L."/>
            <person name="Kazmierczak K.M."/>
            <person name="Andrzejewski T.M."/>
            <person name="Davidsen T.M."/>
            <person name="Wayne K.J."/>
            <person name="Tettelin H."/>
            <person name="Glass J.I."/>
            <person name="Rusch D."/>
            <person name="Podicherti R."/>
            <person name="Tsui H.-C.T."/>
            <person name="Winkler M.E."/>
        </authorList>
    </citation>
    <scope>NUCLEOTIDE SEQUENCE</scope>
</reference>
<feature type="non-terminal residue" evidence="2">
    <location>
        <position position="186"/>
    </location>
</feature>
<sequence length="186" mass="20222">MQHKIQAADLGPEGPAMLAAVEACVHCGFCLPACPTYTALGEEMDSPRGRIFLMKETLEGGVELPEVATYIDRCLGCLACEPACPSGVEYGALLTPFRALSNEQGRLSPWRRLLRFLVLKTLPYPARLRPALLMAGWFSWTRGVLPRGLRAMLELSPGRSPRDRGISPLTAAEGEERGRVGLLLGC</sequence>
<dbReference type="SUPFAM" id="SSF46548">
    <property type="entry name" value="alpha-helical ferredoxin"/>
    <property type="match status" value="1"/>
</dbReference>
<protein>
    <recommendedName>
        <fullName evidence="1">4Fe-4S ferredoxin-type domain-containing protein</fullName>
    </recommendedName>
</protein>
<organism evidence="2">
    <name type="scientific">marine metagenome</name>
    <dbReference type="NCBI Taxonomy" id="408172"/>
    <lineage>
        <taxon>unclassified sequences</taxon>
        <taxon>metagenomes</taxon>
        <taxon>ecological metagenomes</taxon>
    </lineage>
</organism>
<dbReference type="InterPro" id="IPR017900">
    <property type="entry name" value="4Fe4S_Fe_S_CS"/>
</dbReference>
<dbReference type="AlphaFoldDB" id="A0A382YNZ4"/>
<evidence type="ECO:0000259" key="1">
    <source>
        <dbReference type="PROSITE" id="PS51379"/>
    </source>
</evidence>
<dbReference type="InterPro" id="IPR009051">
    <property type="entry name" value="Helical_ferredxn"/>
</dbReference>
<dbReference type="InterPro" id="IPR017896">
    <property type="entry name" value="4Fe4S_Fe-S-bd"/>
</dbReference>
<dbReference type="GO" id="GO:0051536">
    <property type="term" value="F:iron-sulfur cluster binding"/>
    <property type="evidence" value="ECO:0007669"/>
    <property type="project" value="InterPro"/>
</dbReference>
<dbReference type="Gene3D" id="1.10.1060.10">
    <property type="entry name" value="Alpha-helical ferredoxin"/>
    <property type="match status" value="1"/>
</dbReference>
<feature type="domain" description="4Fe-4S ferredoxin-type" evidence="1">
    <location>
        <begin position="14"/>
        <end position="45"/>
    </location>
</feature>